<dbReference type="EMBL" id="FPHI01000008">
    <property type="protein sequence ID" value="SFV54811.1"/>
    <property type="molecule type" value="Genomic_DNA"/>
</dbReference>
<accession>A0A1W1BMV9</accession>
<evidence type="ECO:0000313" key="1">
    <source>
        <dbReference type="EMBL" id="SFV54811.1"/>
    </source>
</evidence>
<protein>
    <submittedName>
        <fullName evidence="1">Uncharacterized protein</fullName>
    </submittedName>
</protein>
<name>A0A1W1BMV9_9ZZZZ</name>
<proteinExistence type="predicted"/>
<gene>
    <name evidence="1" type="ORF">MNB_SV-3-36</name>
</gene>
<organism evidence="1">
    <name type="scientific">hydrothermal vent metagenome</name>
    <dbReference type="NCBI Taxonomy" id="652676"/>
    <lineage>
        <taxon>unclassified sequences</taxon>
        <taxon>metagenomes</taxon>
        <taxon>ecological metagenomes</taxon>
    </lineage>
</organism>
<dbReference type="AlphaFoldDB" id="A0A1W1BMV9"/>
<sequence>MKYIKQYEQSGYTPVPGKFTLFLRKCLVWQIIQFAWINVKMTVLIVKSHH</sequence>
<reference evidence="1" key="1">
    <citation type="submission" date="2016-10" db="EMBL/GenBank/DDBJ databases">
        <authorList>
            <person name="de Groot N.N."/>
        </authorList>
    </citation>
    <scope>NUCLEOTIDE SEQUENCE</scope>
</reference>